<evidence type="ECO:0000256" key="2">
    <source>
        <dbReference type="ARBA" id="ARBA00023136"/>
    </source>
</evidence>
<dbReference type="eggNOG" id="COG1629">
    <property type="taxonomic scope" value="Bacteria"/>
</dbReference>
<dbReference type="eggNOG" id="COG4771">
    <property type="taxonomic scope" value="Bacteria"/>
</dbReference>
<dbReference type="OrthoDB" id="8727862at2"/>
<dbReference type="HOGENOM" id="CLU_006935_2_0_6"/>
<feature type="chain" id="PRO_5002947124" evidence="4">
    <location>
        <begin position="30"/>
        <end position="1035"/>
    </location>
</feature>
<dbReference type="NCBIfam" id="TIGR01782">
    <property type="entry name" value="TonB-Xanth-Caul"/>
    <property type="match status" value="1"/>
</dbReference>
<dbReference type="Pfam" id="PF07715">
    <property type="entry name" value="Plug"/>
    <property type="match status" value="1"/>
</dbReference>
<evidence type="ECO:0000313" key="7">
    <source>
        <dbReference type="Proteomes" id="UP000009080"/>
    </source>
</evidence>
<dbReference type="AlphaFoldDB" id="C5BS74"/>
<evidence type="ECO:0000256" key="1">
    <source>
        <dbReference type="ARBA" id="ARBA00004442"/>
    </source>
</evidence>
<evidence type="ECO:0000259" key="5">
    <source>
        <dbReference type="Pfam" id="PF07715"/>
    </source>
</evidence>
<name>C5BS74_TERTT</name>
<reference evidence="6 7" key="1">
    <citation type="journal article" date="2009" name="PLoS ONE">
        <title>The complete genome of Teredinibacter turnerae T7901: an intracellular endosymbiont of marine wood-boring bivalves (shipworms).</title>
        <authorList>
            <person name="Yang J.C."/>
            <person name="Madupu R."/>
            <person name="Durkin A.S."/>
            <person name="Ekborg N.A."/>
            <person name="Pedamallu C.S."/>
            <person name="Hostetler J.B."/>
            <person name="Radune D."/>
            <person name="Toms B.S."/>
            <person name="Henrissat B."/>
            <person name="Coutinho P.M."/>
            <person name="Schwarz S."/>
            <person name="Field L."/>
            <person name="Trindade-Silva A.E."/>
            <person name="Soares C.A.G."/>
            <person name="Elshahawi S."/>
            <person name="Hanora A."/>
            <person name="Schmidt E.W."/>
            <person name="Haygood M.G."/>
            <person name="Posfai J."/>
            <person name="Benner J."/>
            <person name="Madinger C."/>
            <person name="Nove J."/>
            <person name="Anton B."/>
            <person name="Chaudhary K."/>
            <person name="Foster J."/>
            <person name="Holman A."/>
            <person name="Kumar S."/>
            <person name="Lessard P.A."/>
            <person name="Luyten Y.A."/>
            <person name="Slatko B."/>
            <person name="Wood N."/>
            <person name="Wu B."/>
            <person name="Teplitski M."/>
            <person name="Mougous J.D."/>
            <person name="Ward N."/>
            <person name="Eisen J.A."/>
            <person name="Badger J.H."/>
            <person name="Distel D.L."/>
        </authorList>
    </citation>
    <scope>NUCLEOTIDE SEQUENCE [LARGE SCALE GENOMIC DNA]</scope>
    <source>
        <strain evidence="7">ATCC 39867 / T7901</strain>
    </source>
</reference>
<keyword evidence="4" id="KW-0732">Signal</keyword>
<evidence type="ECO:0000256" key="4">
    <source>
        <dbReference type="SAM" id="SignalP"/>
    </source>
</evidence>
<dbReference type="InterPro" id="IPR036942">
    <property type="entry name" value="Beta-barrel_TonB_sf"/>
</dbReference>
<accession>C5BS74</accession>
<dbReference type="GO" id="GO:0009279">
    <property type="term" value="C:cell outer membrane"/>
    <property type="evidence" value="ECO:0007669"/>
    <property type="project" value="UniProtKB-SubCell"/>
</dbReference>
<protein>
    <submittedName>
        <fullName evidence="6">TonB-dependent receptor</fullName>
    </submittedName>
</protein>
<organism evidence="6 7">
    <name type="scientific">Teredinibacter turnerae (strain ATCC 39867 / T7901)</name>
    <dbReference type="NCBI Taxonomy" id="377629"/>
    <lineage>
        <taxon>Bacteria</taxon>
        <taxon>Pseudomonadati</taxon>
        <taxon>Pseudomonadota</taxon>
        <taxon>Gammaproteobacteria</taxon>
        <taxon>Cellvibrionales</taxon>
        <taxon>Cellvibrionaceae</taxon>
        <taxon>Teredinibacter</taxon>
    </lineage>
</organism>
<dbReference type="RefSeq" id="WP_015819546.1">
    <property type="nucleotide sequence ID" value="NC_012997.1"/>
</dbReference>
<gene>
    <name evidence="6" type="ordered locus">TERTU_3689</name>
</gene>
<keyword evidence="2" id="KW-0472">Membrane</keyword>
<dbReference type="InterPro" id="IPR012910">
    <property type="entry name" value="Plug_dom"/>
</dbReference>
<dbReference type="KEGG" id="ttu:TERTU_3689"/>
<keyword evidence="3" id="KW-0998">Cell outer membrane</keyword>
<dbReference type="PANTHER" id="PTHR40980:SF3">
    <property type="entry name" value="TONB-DEPENDENT RECEPTOR-LIKE BETA-BARREL DOMAIN-CONTAINING PROTEIN"/>
    <property type="match status" value="1"/>
</dbReference>
<comment type="subcellular location">
    <subcellularLocation>
        <location evidence="1">Cell outer membrane</location>
    </subcellularLocation>
</comment>
<dbReference type="SUPFAM" id="SSF56935">
    <property type="entry name" value="Porins"/>
    <property type="match status" value="1"/>
</dbReference>
<feature type="domain" description="TonB-dependent receptor plug" evidence="5">
    <location>
        <begin position="63"/>
        <end position="166"/>
    </location>
</feature>
<dbReference type="Gene3D" id="2.170.130.10">
    <property type="entry name" value="TonB-dependent receptor, plug domain"/>
    <property type="match status" value="1"/>
</dbReference>
<dbReference type="PANTHER" id="PTHR40980">
    <property type="entry name" value="PLUG DOMAIN-CONTAINING PROTEIN"/>
    <property type="match status" value="1"/>
</dbReference>
<feature type="signal peptide" evidence="4">
    <location>
        <begin position="1"/>
        <end position="29"/>
    </location>
</feature>
<keyword evidence="7" id="KW-1185">Reference proteome</keyword>
<sequence>MTLIRGITSRPKALTVAIGCALWGSVANAQNNEALDELDSGVIIEEVVVWGLRASQARAIDMKRSSDRIVDSIVAEDIGRMPDTTITDSLQRVPGVQINREANEGTSLNVRGMPQVLTTLNGEQFLSPWTITGVGANYSDIPAGMIGGADVYKSMSANNIAGGISGLVNLKTLDPAELEYGWTGKFAAELSEGSLKSDEITDSGQDHDLTIYLGHKSDRFAIMVGAFNSKTNAANYQIAEDQRLAFLDTKGGTPSDPLDLDYDGDTVNDWYLVPDNFSANSNFMERERTGASLGMHFQISDAWSARADVFYTNMQQHDRGVKAQFSGLSSINAFEVNGNPPTDEEELYNVLQQGTRVGYGHDITYVDSNGVTQQRSLHAVHIAEVQSAQFQSISGSEINRTGALNSNLQFDYDNGDNIEASIRYVHGEADRELRQAELVQGSPAWLWIDQDGVSGKDALTPYNVTVDYTQDIPSFSFDADLADSNLLQKYQANADGEDIEATLDVLRADLTLKLDGAISSIDMGIRHGVRTAEKNAFYYVTPTGRYSSFNDPRVPADKRFLLREGNEQWERYPMWRDFDYEDENIILRTTGGLQDNGFNRDDTVVYSDFGPIKGFENGISAIDPSVWDNTLDFMNSLYPGTKTLRDPSASYEVEEASTSAYVQMNFEGEWGLSFHGNVGARIVNTTRSVDKAIVPQVLDRFNSTGYDYEDKVVFLYDIETVEDSFVDVLPSFNLNVELGLNTMWRFAAAQTMARNDLENVGSGLVLTYQPCIKTDQNGNPVTVLDQNGNEVTEDVACVREGTELGDAEIEPWRATVWNSSVEWYFAENALLSAGLFMINVDSSVELYQEQRNFVDGDGINRGHLANVWVTDNAGASDLYGFEFGYRQPFTFLPGILKSTGVEFNYTYSNSESADVDVDGEALPLPSNSEHQTNVILWLEKDAFSFRLAYNWRSEEYIDRVRLTTNETPLSLGNWQEATGYLDFSMGYWFNDYVSVYFKGTNLTEENRKTYSQYSDQFHSLWVQERRLALGLSVSI</sequence>
<dbReference type="Gene3D" id="2.40.170.20">
    <property type="entry name" value="TonB-dependent receptor, beta-barrel domain"/>
    <property type="match status" value="1"/>
</dbReference>
<evidence type="ECO:0000313" key="6">
    <source>
        <dbReference type="EMBL" id="ACR13432.1"/>
    </source>
</evidence>
<dbReference type="STRING" id="377629.TERTU_3689"/>
<dbReference type="InterPro" id="IPR010104">
    <property type="entry name" value="TonB_rcpt_bac"/>
</dbReference>
<proteinExistence type="predicted"/>
<evidence type="ECO:0000256" key="3">
    <source>
        <dbReference type="ARBA" id="ARBA00023237"/>
    </source>
</evidence>
<keyword evidence="6" id="KW-0675">Receptor</keyword>
<dbReference type="Proteomes" id="UP000009080">
    <property type="component" value="Chromosome"/>
</dbReference>
<dbReference type="EMBL" id="CP001614">
    <property type="protein sequence ID" value="ACR13432.1"/>
    <property type="molecule type" value="Genomic_DNA"/>
</dbReference>
<dbReference type="InterPro" id="IPR037066">
    <property type="entry name" value="Plug_dom_sf"/>
</dbReference>